<keyword evidence="3" id="KW-1185">Reference proteome</keyword>
<organism evidence="2 3">
    <name type="scientific">Kitasatospora purpeofusca</name>
    <dbReference type="NCBI Taxonomy" id="67352"/>
    <lineage>
        <taxon>Bacteria</taxon>
        <taxon>Bacillati</taxon>
        <taxon>Actinomycetota</taxon>
        <taxon>Actinomycetes</taxon>
        <taxon>Kitasatosporales</taxon>
        <taxon>Streptomycetaceae</taxon>
        <taxon>Kitasatospora</taxon>
    </lineage>
</organism>
<evidence type="ECO:0000313" key="3">
    <source>
        <dbReference type="Proteomes" id="UP001432222"/>
    </source>
</evidence>
<name>A0ABZ1TV91_9ACTN</name>
<proteinExistence type="predicted"/>
<evidence type="ECO:0000313" key="2">
    <source>
        <dbReference type="EMBL" id="WUQ81779.1"/>
    </source>
</evidence>
<dbReference type="Proteomes" id="UP001432222">
    <property type="component" value="Chromosome"/>
</dbReference>
<evidence type="ECO:0000256" key="1">
    <source>
        <dbReference type="SAM" id="MobiDB-lite"/>
    </source>
</evidence>
<dbReference type="EMBL" id="CP108110">
    <property type="protein sequence ID" value="WUQ81779.1"/>
    <property type="molecule type" value="Genomic_DNA"/>
</dbReference>
<feature type="compositionally biased region" description="Low complexity" evidence="1">
    <location>
        <begin position="1"/>
        <end position="18"/>
    </location>
</feature>
<protein>
    <submittedName>
        <fullName evidence="2">FixH family protein</fullName>
    </submittedName>
</protein>
<dbReference type="RefSeq" id="WP_328952854.1">
    <property type="nucleotide sequence ID" value="NZ_CP108110.1"/>
</dbReference>
<reference evidence="2" key="1">
    <citation type="submission" date="2022-10" db="EMBL/GenBank/DDBJ databases">
        <title>The complete genomes of actinobacterial strains from the NBC collection.</title>
        <authorList>
            <person name="Joergensen T.S."/>
            <person name="Alvarez Arevalo M."/>
            <person name="Sterndorff E.B."/>
            <person name="Faurdal D."/>
            <person name="Vuksanovic O."/>
            <person name="Mourched A.-S."/>
            <person name="Charusanti P."/>
            <person name="Shaw S."/>
            <person name="Blin K."/>
            <person name="Weber T."/>
        </authorList>
    </citation>
    <scope>NUCLEOTIDE SEQUENCE</scope>
    <source>
        <strain evidence="2">NBC_00222</strain>
    </source>
</reference>
<accession>A0ABZ1TV91</accession>
<feature type="region of interest" description="Disordered" evidence="1">
    <location>
        <begin position="1"/>
        <end position="20"/>
    </location>
</feature>
<gene>
    <name evidence="2" type="ORF">OHA16_01605</name>
</gene>
<sequence length="326" mass="33616">MTAPPDRPTAARPTAVRPSLAGPLAHPLARRWLLASCVPVLLVLGMALTVPPAPSTAGGATTAGAPGTADMAGTAGMAGMAGMPGDSQDLAAAGLAAERSGYRLDLAGPGPTAGRATDLRFTVAGPDGSPVTDFAVHQTKKLHFYAIRSDLTGFQHLHPDLAEDGTWTAALAPLAPGTWRLYADFVPNTGPHAAELVLSRTVTVPGEAAPVPLPAPGDTASADGYTVTLTARPTAGAHRLTAVVSRDGRPVGDLQPYLDAYAHLSAFHEGDLAMAHLHPEGTVDGDHGGPELTFQALFPEPGNWRVFLQFRTSGQLHTVALTLRVD</sequence>